<protein>
    <submittedName>
        <fullName evidence="1">Uncharacterized protein</fullName>
    </submittedName>
</protein>
<evidence type="ECO:0000313" key="2">
    <source>
        <dbReference type="Proteomes" id="UP000469452"/>
    </source>
</evidence>
<reference evidence="1 2" key="1">
    <citation type="submission" date="2019-06" db="EMBL/GenBank/DDBJ databases">
        <title>Genomics analysis of Aphanomyces spp. identifies a new class of oomycete effector associated with host adaptation.</title>
        <authorList>
            <person name="Gaulin E."/>
        </authorList>
    </citation>
    <scope>NUCLEOTIDE SEQUENCE [LARGE SCALE GENOMIC DNA]</scope>
    <source>
        <strain evidence="1 2">E</strain>
    </source>
</reference>
<dbReference type="Proteomes" id="UP000469452">
    <property type="component" value="Unassembled WGS sequence"/>
</dbReference>
<dbReference type="EMBL" id="VJMI01009516">
    <property type="protein sequence ID" value="KAF0758764.1"/>
    <property type="molecule type" value="Genomic_DNA"/>
</dbReference>
<dbReference type="AlphaFoldDB" id="A0A6A5ASU8"/>
<sequence>MFNYKLVSNAIESKVSQQAIDAPHSNTQSAKEKTTTISPVVHPTATIDEQPLRIQTTLYSGATDDDDTPTSQSSSTTNRCCFGSAVTGIDGDEFLRVIPFAVAWNHCLRSMREADVLSNRELSVLSYLIEGDDDATSRRRLYPPAFLTAGKLDESLDIVAECGHV</sequence>
<proteinExistence type="predicted"/>
<feature type="non-terminal residue" evidence="1">
    <location>
        <position position="165"/>
    </location>
</feature>
<gene>
    <name evidence="1" type="ORF">AaE_003837</name>
</gene>
<name>A0A6A5ASU8_APHAT</name>
<evidence type="ECO:0000313" key="1">
    <source>
        <dbReference type="EMBL" id="KAF0758764.1"/>
    </source>
</evidence>
<comment type="caution">
    <text evidence="1">The sequence shown here is derived from an EMBL/GenBank/DDBJ whole genome shotgun (WGS) entry which is preliminary data.</text>
</comment>
<organism evidence="1 2">
    <name type="scientific">Aphanomyces astaci</name>
    <name type="common">Crayfish plague agent</name>
    <dbReference type="NCBI Taxonomy" id="112090"/>
    <lineage>
        <taxon>Eukaryota</taxon>
        <taxon>Sar</taxon>
        <taxon>Stramenopiles</taxon>
        <taxon>Oomycota</taxon>
        <taxon>Saprolegniomycetes</taxon>
        <taxon>Saprolegniales</taxon>
        <taxon>Verrucalvaceae</taxon>
        <taxon>Aphanomyces</taxon>
    </lineage>
</organism>
<accession>A0A6A5ASU8</accession>